<dbReference type="GO" id="GO:0005634">
    <property type="term" value="C:nucleus"/>
    <property type="evidence" value="ECO:0000318"/>
    <property type="project" value="GO_Central"/>
</dbReference>
<feature type="domain" description="SDE2/SF3A3 SAP" evidence="21">
    <location>
        <begin position="355"/>
        <end position="434"/>
    </location>
</feature>
<comment type="function">
    <text evidence="19">Plays a role in pre-mRNA splicing by facilitating excision of relatively short introns featuring weak 3'-splice sites (ss) and high GC content. May recruit CACTIN to the spliceosome.</text>
</comment>
<dbReference type="GO" id="GO:0016485">
    <property type="term" value="P:protein processing"/>
    <property type="evidence" value="ECO:0007669"/>
    <property type="project" value="Ensembl"/>
</dbReference>
<keyword evidence="7" id="KW-0507">mRNA processing</keyword>
<dbReference type="eggNOG" id="KOG2827">
    <property type="taxonomic scope" value="Eukaryota"/>
</dbReference>
<feature type="compositionally biased region" description="Basic and acidic residues" evidence="20">
    <location>
        <begin position="358"/>
        <end position="373"/>
    </location>
</feature>
<dbReference type="RefSeq" id="XP_007670586.1">
    <property type="nucleotide sequence ID" value="XM_007672396.3"/>
</dbReference>
<evidence type="ECO:0000256" key="18">
    <source>
        <dbReference type="ARBA" id="ARBA00045767"/>
    </source>
</evidence>
<evidence type="ECO:0000259" key="21">
    <source>
        <dbReference type="Pfam" id="PF13297"/>
    </source>
</evidence>
<evidence type="ECO:0000256" key="6">
    <source>
        <dbReference type="ARBA" id="ARBA00022618"/>
    </source>
</evidence>
<dbReference type="GO" id="GO:0016567">
    <property type="term" value="P:protein ubiquitination"/>
    <property type="evidence" value="ECO:0007669"/>
    <property type="project" value="Ensembl"/>
</dbReference>
<dbReference type="PANTHER" id="PTHR12786">
    <property type="entry name" value="SPLICING FACTOR SF3A-RELATED"/>
    <property type="match status" value="1"/>
</dbReference>
<dbReference type="Pfam" id="PF22782">
    <property type="entry name" value="SDE2"/>
    <property type="match status" value="1"/>
</dbReference>
<evidence type="ECO:0000256" key="15">
    <source>
        <dbReference type="ARBA" id="ARBA00023306"/>
    </source>
</evidence>
<feature type="compositionally biased region" description="Acidic residues" evidence="20">
    <location>
        <begin position="218"/>
        <end position="228"/>
    </location>
</feature>
<dbReference type="Ensembl" id="ENSOANT00000002356.2">
    <property type="protein sequence ID" value="ENSOANP00000002355.2"/>
    <property type="gene ID" value="ENSOANG00000001481.3"/>
</dbReference>
<organism evidence="24 25">
    <name type="scientific">Ornithorhynchus anatinus</name>
    <name type="common">Duckbill platypus</name>
    <dbReference type="NCBI Taxonomy" id="9258"/>
    <lineage>
        <taxon>Eukaryota</taxon>
        <taxon>Metazoa</taxon>
        <taxon>Chordata</taxon>
        <taxon>Craniata</taxon>
        <taxon>Vertebrata</taxon>
        <taxon>Euteleostomi</taxon>
        <taxon>Mammalia</taxon>
        <taxon>Monotremata</taxon>
        <taxon>Ornithorhynchidae</taxon>
        <taxon>Ornithorhynchus</taxon>
    </lineage>
</organism>
<evidence type="ECO:0000256" key="2">
    <source>
        <dbReference type="ARBA" id="ARBA00004496"/>
    </source>
</evidence>
<dbReference type="GO" id="GO:0016607">
    <property type="term" value="C:nuclear speck"/>
    <property type="evidence" value="ECO:0007669"/>
    <property type="project" value="Ensembl"/>
</dbReference>
<keyword evidence="5" id="KW-0690">Ribosome biogenesis</keyword>
<dbReference type="GeneID" id="100082044"/>
<proteinExistence type="inferred from homology"/>
<feature type="compositionally biased region" description="Basic and acidic residues" evidence="20">
    <location>
        <begin position="318"/>
        <end position="333"/>
    </location>
</feature>
<dbReference type="GO" id="GO:0003684">
    <property type="term" value="F:damaged DNA binding"/>
    <property type="evidence" value="ECO:0007669"/>
    <property type="project" value="Ensembl"/>
</dbReference>
<reference evidence="24" key="1">
    <citation type="submission" date="2025-08" db="UniProtKB">
        <authorList>
            <consortium name="Ensembl"/>
        </authorList>
    </citation>
    <scope>IDENTIFICATION</scope>
    <source>
        <strain evidence="24">Glennie</strain>
    </source>
</reference>
<evidence type="ECO:0000256" key="4">
    <source>
        <dbReference type="ARBA" id="ARBA00022490"/>
    </source>
</evidence>
<dbReference type="HOGENOM" id="CLU_042333_0_0_1"/>
<dbReference type="InterPro" id="IPR053822">
    <property type="entry name" value="SDE2-like_dom"/>
</dbReference>
<dbReference type="STRING" id="9258.ENSOANP00000002355"/>
<evidence type="ECO:0000259" key="22">
    <source>
        <dbReference type="Pfam" id="PF22781"/>
    </source>
</evidence>
<feature type="domain" description="SDE2-like" evidence="23">
    <location>
        <begin position="72"/>
        <end position="167"/>
    </location>
</feature>
<accession>F7F1N6</accession>
<dbReference type="GeneTree" id="ENSGT00530000063402"/>
<dbReference type="OMA" id="CFWTGLE"/>
<evidence type="ECO:0000256" key="10">
    <source>
        <dbReference type="ARBA" id="ARBA00022884"/>
    </source>
</evidence>
<evidence type="ECO:0000259" key="23">
    <source>
        <dbReference type="Pfam" id="PF22782"/>
    </source>
</evidence>
<dbReference type="GO" id="GO:0005794">
    <property type="term" value="C:Golgi apparatus"/>
    <property type="evidence" value="ECO:0007669"/>
    <property type="project" value="Ensembl"/>
</dbReference>
<evidence type="ECO:0000256" key="8">
    <source>
        <dbReference type="ARBA" id="ARBA00022705"/>
    </source>
</evidence>
<comment type="function">
    <text evidence="17">Plays a role in ribosome biogenesis by enabling SNORD3- and SNORD118-dependent cleavage of the 47S rRNA precursor. Binds ncRNA (non-coding RNA) including the snoRNAs SNORD3 and SNORD118.</text>
</comment>
<dbReference type="GO" id="GO:0006260">
    <property type="term" value="P:DNA replication"/>
    <property type="evidence" value="ECO:0007669"/>
    <property type="project" value="UniProtKB-KW"/>
</dbReference>
<evidence type="ECO:0000256" key="7">
    <source>
        <dbReference type="ARBA" id="ARBA00022664"/>
    </source>
</evidence>
<evidence type="ECO:0000256" key="20">
    <source>
        <dbReference type="SAM" id="MobiDB-lite"/>
    </source>
</evidence>
<feature type="domain" description="Splicing regulator SDE2 ubiquitin" evidence="22">
    <location>
        <begin position="6"/>
        <end position="71"/>
    </location>
</feature>
<dbReference type="GO" id="GO:0005886">
    <property type="term" value="C:plasma membrane"/>
    <property type="evidence" value="ECO:0007669"/>
    <property type="project" value="Ensembl"/>
</dbReference>
<dbReference type="GO" id="GO:0030515">
    <property type="term" value="F:snoRNA binding"/>
    <property type="evidence" value="ECO:0007669"/>
    <property type="project" value="Ensembl"/>
</dbReference>
<reference evidence="24" key="2">
    <citation type="submission" date="2025-09" db="UniProtKB">
        <authorList>
            <consortium name="Ensembl"/>
        </authorList>
    </citation>
    <scope>IDENTIFICATION</scope>
    <source>
        <strain evidence="24">Glennie</strain>
    </source>
</reference>
<keyword evidence="8" id="KW-0235">DNA replication</keyword>
<evidence type="ECO:0000313" key="24">
    <source>
        <dbReference type="Ensembl" id="ENSOANP00000002355.2"/>
    </source>
</evidence>
<dbReference type="GO" id="GO:0051301">
    <property type="term" value="P:cell division"/>
    <property type="evidence" value="ECO:0007669"/>
    <property type="project" value="UniProtKB-KW"/>
</dbReference>
<dbReference type="GO" id="GO:0031571">
    <property type="term" value="P:mitotic G1 DNA damage checkpoint signaling"/>
    <property type="evidence" value="ECO:0007669"/>
    <property type="project" value="Ensembl"/>
</dbReference>
<dbReference type="GO" id="GO:0045292">
    <property type="term" value="P:mRNA cis splicing, via spliceosome"/>
    <property type="evidence" value="ECO:0007669"/>
    <property type="project" value="Ensembl"/>
</dbReference>
<keyword evidence="12" id="KW-0238">DNA-binding</keyword>
<keyword evidence="25" id="KW-1185">Reference proteome</keyword>
<feature type="compositionally biased region" description="Basic and acidic residues" evidence="20">
    <location>
        <begin position="291"/>
        <end position="310"/>
    </location>
</feature>
<evidence type="ECO:0000256" key="14">
    <source>
        <dbReference type="ARBA" id="ARBA00023242"/>
    </source>
</evidence>
<keyword evidence="11" id="KW-0175">Coiled coil</keyword>
<evidence type="ECO:0000256" key="5">
    <source>
        <dbReference type="ARBA" id="ARBA00022517"/>
    </source>
</evidence>
<keyword evidence="4" id="KW-0963">Cytoplasm</keyword>
<evidence type="ECO:0000256" key="19">
    <source>
        <dbReference type="ARBA" id="ARBA00045882"/>
    </source>
</evidence>
<dbReference type="Pfam" id="PF22781">
    <property type="entry name" value="Sde2_N_Ubi_vert"/>
    <property type="match status" value="1"/>
</dbReference>
<dbReference type="InterPro" id="IPR053821">
    <property type="entry name" value="Sde2_Ubi"/>
</dbReference>
<evidence type="ECO:0000256" key="9">
    <source>
        <dbReference type="ARBA" id="ARBA00022776"/>
    </source>
</evidence>
<dbReference type="InterPro" id="IPR025086">
    <property type="entry name" value="SDE2/SF3A3_SAP"/>
</dbReference>
<evidence type="ECO:0000256" key="1">
    <source>
        <dbReference type="ARBA" id="ARBA00004123"/>
    </source>
</evidence>
<evidence type="ECO:0000256" key="17">
    <source>
        <dbReference type="ARBA" id="ARBA00045469"/>
    </source>
</evidence>
<evidence type="ECO:0000256" key="16">
    <source>
        <dbReference type="ARBA" id="ARBA00034556"/>
    </source>
</evidence>
<comment type="similarity">
    <text evidence="3">Belongs to the SDE2 family.</text>
</comment>
<dbReference type="OrthoDB" id="547031at2759"/>
<dbReference type="Pfam" id="PF13297">
    <property type="entry name" value="SDE2_2C"/>
    <property type="match status" value="1"/>
</dbReference>
<keyword evidence="6" id="KW-0132">Cell division</keyword>
<evidence type="ECO:0000256" key="13">
    <source>
        <dbReference type="ARBA" id="ARBA00023187"/>
    </source>
</evidence>
<dbReference type="CTD" id="163859"/>
<evidence type="ECO:0000256" key="3">
    <source>
        <dbReference type="ARBA" id="ARBA00008726"/>
    </source>
</evidence>
<keyword evidence="13" id="KW-0508">mRNA splicing</keyword>
<evidence type="ECO:0000313" key="25">
    <source>
        <dbReference type="Proteomes" id="UP000002279"/>
    </source>
</evidence>
<protein>
    <recommendedName>
        <fullName evidence="16">Replication stress response regulator SDE2</fullName>
    </recommendedName>
</protein>
<dbReference type="InParanoid" id="F7F1N6"/>
<dbReference type="KEGG" id="oaa:100082044"/>
<dbReference type="FunCoup" id="F7F1N6">
    <property type="interactions" value="3775"/>
</dbReference>
<gene>
    <name evidence="24" type="primary">SDE2</name>
</gene>
<keyword evidence="14" id="KW-0539">Nucleus</keyword>
<evidence type="ECO:0000256" key="12">
    <source>
        <dbReference type="ARBA" id="ARBA00023125"/>
    </source>
</evidence>
<dbReference type="InterPro" id="IPR051421">
    <property type="entry name" value="RNA_Proc_DNA_Dmg_Regulator"/>
</dbReference>
<dbReference type="GO" id="GO:0005829">
    <property type="term" value="C:cytosol"/>
    <property type="evidence" value="ECO:0007669"/>
    <property type="project" value="Ensembl"/>
</dbReference>
<dbReference type="PANTHER" id="PTHR12786:SF1">
    <property type="entry name" value="SPLICING REGULATOR SDE2"/>
    <property type="match status" value="1"/>
</dbReference>
<comment type="function">
    <text evidence="18">Inhibits translesion DNA synthesis by preventing monoubiquitination of PCNA, this is necessary to counteract damage due to ultraviolet light-induced replication stress. SDE2 is cleaved following PCNA binding, and its complete degradation is necessary to allow S-phase progression following DNA damage.</text>
</comment>
<keyword evidence="10" id="KW-0694">RNA-binding</keyword>
<feature type="region of interest" description="Disordered" evidence="20">
    <location>
        <begin position="171"/>
        <end position="373"/>
    </location>
</feature>
<dbReference type="Proteomes" id="UP000002279">
    <property type="component" value="Unplaced"/>
</dbReference>
<name>F7F1N6_ORNAN</name>
<comment type="subcellular location">
    <subcellularLocation>
        <location evidence="2">Cytoplasm</location>
    </subcellularLocation>
    <subcellularLocation>
        <location evidence="1">Nucleus</location>
    </subcellularLocation>
</comment>
<keyword evidence="9" id="KW-0498">Mitosis</keyword>
<dbReference type="Bgee" id="ENSOANG00000001481">
    <property type="expression patterns" value="Expressed in fibroblast and 8 other cell types or tissues"/>
</dbReference>
<evidence type="ECO:0000256" key="11">
    <source>
        <dbReference type="ARBA" id="ARBA00023054"/>
    </source>
</evidence>
<dbReference type="GO" id="GO:0000479">
    <property type="term" value="P:endonucleolytic cleavage of tricistronic rRNA transcript (SSU-rRNA, 5.8S rRNA, LSU-rRNA)"/>
    <property type="evidence" value="ECO:0007669"/>
    <property type="project" value="Ensembl"/>
</dbReference>
<dbReference type="AlphaFoldDB" id="F7F1N6"/>
<sequence length="441" mass="47907">MAAMRLPGPGTTHRAAPFLPPGASVGELVRTVWGRQEIPVECFYVKCNGQLVSFEDVVQDGAIYSLEPRLCGGKGGFGSMLRALGAQIEKTTNREACRDLSGRRLRDVNHEKAMADWVKQQAEREAEKEQKRLEKLQRKLSEPKHYFTSPEYQQQCHEMAERLEDSVLKGMQAASSKMVSPETGDSRKRPTESETTGAKSEKRKCFWLGIEGLQDAGSSEDDESEGDESPGTSGASCQPAGSQMDLAVTSAGWSQDSEGSVGPRTDAGATEEPREPVPGGHAEAVEAEADQGLREGPAERPPAEEKGEDHMETEEGEETRTGAEAKEETRAEITEESLGITEEGTEAETEARAVVQEEEGKTPVAKQEEPEKNPLDLLAFHSAAEMEALGLDRLKSELLALGLKCGGTLQERAARLFSVRGLAKERIDPALFAKPSKGKKK</sequence>
<dbReference type="GO" id="GO:0034644">
    <property type="term" value="P:cellular response to UV"/>
    <property type="evidence" value="ECO:0007669"/>
    <property type="project" value="Ensembl"/>
</dbReference>
<keyword evidence="15" id="KW-0131">Cell cycle</keyword>